<proteinExistence type="predicted"/>
<dbReference type="GO" id="GO:0019028">
    <property type="term" value="C:viral capsid"/>
    <property type="evidence" value="ECO:0007669"/>
    <property type="project" value="InterPro"/>
</dbReference>
<feature type="region of interest" description="Disordered" evidence="1">
    <location>
        <begin position="1"/>
        <end position="25"/>
    </location>
</feature>
<dbReference type="InterPro" id="IPR029053">
    <property type="entry name" value="Viral_coat"/>
</dbReference>
<dbReference type="Pfam" id="PF00844">
    <property type="entry name" value="Gemini_coat"/>
    <property type="match status" value="1"/>
</dbReference>
<evidence type="ECO:0000313" key="2">
    <source>
        <dbReference type="EMBL" id="WNI04731.1"/>
    </source>
</evidence>
<protein>
    <submittedName>
        <fullName evidence="2">V1</fullName>
    </submittedName>
</protein>
<dbReference type="EMBL" id="OR389157">
    <property type="protein sequence ID" value="WNI04731.1"/>
    <property type="molecule type" value="Genomic_DNA"/>
</dbReference>
<dbReference type="Gene3D" id="2.60.120.20">
    <property type="match status" value="1"/>
</dbReference>
<dbReference type="GO" id="GO:0005198">
    <property type="term" value="F:structural molecule activity"/>
    <property type="evidence" value="ECO:0007669"/>
    <property type="project" value="InterPro"/>
</dbReference>
<dbReference type="PRINTS" id="PR00223">
    <property type="entry name" value="GEMCOATARBR1"/>
</dbReference>
<accession>A0AA96C7N6</accession>
<dbReference type="InterPro" id="IPR000263">
    <property type="entry name" value="GV_A/BR1_coat"/>
</dbReference>
<name>A0AA96C7N6_9GEMI</name>
<reference evidence="2" key="1">
    <citation type="submission" date="2023-08" db="EMBL/GenBank/DDBJ databases">
        <authorList>
            <person name="Kim D."/>
            <person name="Kwon J.A."/>
            <person name="Kim S.E."/>
            <person name="Igori D."/>
            <person name="Nie H."/>
            <person name="Moon J.S."/>
            <person name="Kim S.H."/>
        </authorList>
    </citation>
    <scope>NUCLEOTIDE SEQUENCE</scope>
    <source>
        <strain evidence="2">SK</strain>
    </source>
</reference>
<organism evidence="2">
    <name type="scientific">Bindweed mottle virus</name>
    <dbReference type="NCBI Taxonomy" id="3076663"/>
    <lineage>
        <taxon>Viruses</taxon>
        <taxon>Monodnaviria</taxon>
        <taxon>Shotokuvirae</taxon>
        <taxon>Cressdnaviricota</taxon>
        <taxon>Repensiviricetes</taxon>
        <taxon>Geplafuvirales</taxon>
        <taxon>Geminiviridae</taxon>
    </lineage>
</organism>
<sequence>MPRRISIPSWGRKRKRTSQRSGTALLGPVRRNPYQVRTRYVPHRTQEVIHSLSNATVVAGTKGYGWHLNEIPIGASFDDRHSDKVRIHSFEFKMQFRDGYKGYDSNSVHNVYVYLVRDNSGGAKVPDFDSICLMDNSNIATAVVDHDNKDRFTISRRWKNTFTGGCSKNGTYAQAYKDRIDFNKRVKVNQITEFKGATDGKYANTQKNAWVLYLLGQVYDYLVDGHVKVRFESIV</sequence>
<evidence type="ECO:0000256" key="1">
    <source>
        <dbReference type="SAM" id="MobiDB-lite"/>
    </source>
</evidence>